<name>A0ABR1ZZC6_9ROSI</name>
<dbReference type="EMBL" id="JBBPBM010001229">
    <property type="protein sequence ID" value="KAK8485958.1"/>
    <property type="molecule type" value="Genomic_DNA"/>
</dbReference>
<keyword evidence="3" id="KW-1185">Reference proteome</keyword>
<feature type="compositionally biased region" description="Basic and acidic residues" evidence="1">
    <location>
        <begin position="74"/>
        <end position="85"/>
    </location>
</feature>
<evidence type="ECO:0000256" key="1">
    <source>
        <dbReference type="SAM" id="MobiDB-lite"/>
    </source>
</evidence>
<protein>
    <submittedName>
        <fullName evidence="2">Uncharacterized protein</fullName>
    </submittedName>
</protein>
<gene>
    <name evidence="2" type="ORF">V6N12_017734</name>
</gene>
<evidence type="ECO:0000313" key="3">
    <source>
        <dbReference type="Proteomes" id="UP001472677"/>
    </source>
</evidence>
<organism evidence="2 3">
    <name type="scientific">Hibiscus sabdariffa</name>
    <name type="common">roselle</name>
    <dbReference type="NCBI Taxonomy" id="183260"/>
    <lineage>
        <taxon>Eukaryota</taxon>
        <taxon>Viridiplantae</taxon>
        <taxon>Streptophyta</taxon>
        <taxon>Embryophyta</taxon>
        <taxon>Tracheophyta</taxon>
        <taxon>Spermatophyta</taxon>
        <taxon>Magnoliopsida</taxon>
        <taxon>eudicotyledons</taxon>
        <taxon>Gunneridae</taxon>
        <taxon>Pentapetalae</taxon>
        <taxon>rosids</taxon>
        <taxon>malvids</taxon>
        <taxon>Malvales</taxon>
        <taxon>Malvaceae</taxon>
        <taxon>Malvoideae</taxon>
        <taxon>Hibiscus</taxon>
    </lineage>
</organism>
<feature type="region of interest" description="Disordered" evidence="1">
    <location>
        <begin position="31"/>
        <end position="102"/>
    </location>
</feature>
<comment type="caution">
    <text evidence="2">The sequence shown here is derived from an EMBL/GenBank/DDBJ whole genome shotgun (WGS) entry which is preliminary data.</text>
</comment>
<dbReference type="Proteomes" id="UP001472677">
    <property type="component" value="Unassembled WGS sequence"/>
</dbReference>
<evidence type="ECO:0000313" key="2">
    <source>
        <dbReference type="EMBL" id="KAK8485958.1"/>
    </source>
</evidence>
<feature type="compositionally biased region" description="Acidic residues" evidence="1">
    <location>
        <begin position="59"/>
        <end position="73"/>
    </location>
</feature>
<proteinExistence type="predicted"/>
<reference evidence="2 3" key="1">
    <citation type="journal article" date="2024" name="G3 (Bethesda)">
        <title>Genome assembly of Hibiscus sabdariffa L. provides insights into metabolisms of medicinal natural products.</title>
        <authorList>
            <person name="Kim T."/>
        </authorList>
    </citation>
    <scope>NUCLEOTIDE SEQUENCE [LARGE SCALE GENOMIC DNA]</scope>
    <source>
        <strain evidence="2">TK-2024</strain>
        <tissue evidence="2">Old leaves</tissue>
    </source>
</reference>
<accession>A0ABR1ZZC6</accession>
<sequence length="128" mass="13624">MGSLVDPHLDPSGRPPDPVFQVELLTVLERPGSPAALEDQRESKKSRSTGIEQGAISMVEEDMVMDAELEVVSDDTRGSTPKSDDSAPQQVGSNPGKGSYVNVVTQGRGRAGYCMEEDMLDPSSDCIG</sequence>